<dbReference type="Pfam" id="PF08241">
    <property type="entry name" value="Methyltransf_11"/>
    <property type="match status" value="1"/>
</dbReference>
<dbReference type="EMBL" id="DQZW01000022">
    <property type="protein sequence ID" value="HDL89357.1"/>
    <property type="molecule type" value="Genomic_DNA"/>
</dbReference>
<dbReference type="PANTHER" id="PTHR42912:SF93">
    <property type="entry name" value="N6-ADENOSINE-METHYLTRANSFERASE TMT1A"/>
    <property type="match status" value="1"/>
</dbReference>
<dbReference type="SUPFAM" id="SSF53335">
    <property type="entry name" value="S-adenosyl-L-methionine-dependent methyltransferases"/>
    <property type="match status" value="1"/>
</dbReference>
<gene>
    <name evidence="2" type="ORF">ENG14_00455</name>
</gene>
<evidence type="ECO:0000259" key="1">
    <source>
        <dbReference type="Pfam" id="PF08241"/>
    </source>
</evidence>
<evidence type="ECO:0000313" key="2">
    <source>
        <dbReference type="EMBL" id="HDL89357.1"/>
    </source>
</evidence>
<dbReference type="Gene3D" id="3.40.50.150">
    <property type="entry name" value="Vaccinia Virus protein VP39"/>
    <property type="match status" value="1"/>
</dbReference>
<comment type="caution">
    <text evidence="2">The sequence shown here is derived from an EMBL/GenBank/DDBJ whole genome shotgun (WGS) entry which is preliminary data.</text>
</comment>
<protein>
    <submittedName>
        <fullName evidence="2">Class I SAM-dependent methyltransferase</fullName>
    </submittedName>
</protein>
<keyword evidence="2" id="KW-0808">Transferase</keyword>
<dbReference type="GO" id="GO:0032259">
    <property type="term" value="P:methylation"/>
    <property type="evidence" value="ECO:0007669"/>
    <property type="project" value="UniProtKB-KW"/>
</dbReference>
<dbReference type="InterPro" id="IPR029063">
    <property type="entry name" value="SAM-dependent_MTases_sf"/>
</dbReference>
<feature type="domain" description="Methyltransferase type 11" evidence="1">
    <location>
        <begin position="49"/>
        <end position="149"/>
    </location>
</feature>
<dbReference type="InterPro" id="IPR050508">
    <property type="entry name" value="Methyltransf_Superfamily"/>
</dbReference>
<name>A0A7C1AUZ5_9BACT</name>
<sequence length="283" mass="32624">MQESIEFSKYCDYNECFKDYDLVRRPFGVNEILEILRLVHASLNDLVLLEGGFGTGAYTSILANYVGKIYGIEASTTGYRKAVEKLKNRSNVVLSIGNILELKFPENFFDAYLVNQVIHHLDDSEDYPNLTIFLKEAYRVLKPGGVLIVNTCDRQHIDPDDGAFWHYKYMRKAALLLQKKYIPIADLIRRMMESGFEKPELKVPTGKIFDDAYYNDPTVALKPEFHKGDSAYSLLSRSELEETNRLLKRAIEDRSVFREMRRAAKRAEEIGEAVIIFCKKVPR</sequence>
<dbReference type="GO" id="GO:0008757">
    <property type="term" value="F:S-adenosylmethionine-dependent methyltransferase activity"/>
    <property type="evidence" value="ECO:0007669"/>
    <property type="project" value="InterPro"/>
</dbReference>
<organism evidence="2">
    <name type="scientific">Thermodesulforhabdus norvegica</name>
    <dbReference type="NCBI Taxonomy" id="39841"/>
    <lineage>
        <taxon>Bacteria</taxon>
        <taxon>Pseudomonadati</taxon>
        <taxon>Thermodesulfobacteriota</taxon>
        <taxon>Syntrophobacteria</taxon>
        <taxon>Syntrophobacterales</taxon>
        <taxon>Thermodesulforhabdaceae</taxon>
        <taxon>Thermodesulforhabdus</taxon>
    </lineage>
</organism>
<accession>A0A7C1AUZ5</accession>
<dbReference type="Proteomes" id="UP000886355">
    <property type="component" value="Unassembled WGS sequence"/>
</dbReference>
<dbReference type="AlphaFoldDB" id="A0A7C1AUZ5"/>
<dbReference type="PANTHER" id="PTHR42912">
    <property type="entry name" value="METHYLTRANSFERASE"/>
    <property type="match status" value="1"/>
</dbReference>
<reference evidence="2" key="1">
    <citation type="journal article" date="2020" name="mSystems">
        <title>Genome- and Community-Level Interaction Insights into Carbon Utilization and Element Cycling Functions of Hydrothermarchaeota in Hydrothermal Sediment.</title>
        <authorList>
            <person name="Zhou Z."/>
            <person name="Liu Y."/>
            <person name="Xu W."/>
            <person name="Pan J."/>
            <person name="Luo Z.H."/>
            <person name="Li M."/>
        </authorList>
    </citation>
    <scope>NUCLEOTIDE SEQUENCE [LARGE SCALE GENOMIC DNA]</scope>
    <source>
        <strain evidence="2">HyVt-19</strain>
    </source>
</reference>
<proteinExistence type="predicted"/>
<dbReference type="CDD" id="cd02440">
    <property type="entry name" value="AdoMet_MTases"/>
    <property type="match status" value="1"/>
</dbReference>
<dbReference type="InterPro" id="IPR013216">
    <property type="entry name" value="Methyltransf_11"/>
</dbReference>
<keyword evidence="2" id="KW-0489">Methyltransferase</keyword>